<feature type="compositionally biased region" description="Polar residues" evidence="2">
    <location>
        <begin position="150"/>
        <end position="161"/>
    </location>
</feature>
<organism evidence="5 6">
    <name type="scientific">Lithohypha guttulata</name>
    <dbReference type="NCBI Taxonomy" id="1690604"/>
    <lineage>
        <taxon>Eukaryota</taxon>
        <taxon>Fungi</taxon>
        <taxon>Dikarya</taxon>
        <taxon>Ascomycota</taxon>
        <taxon>Pezizomycotina</taxon>
        <taxon>Eurotiomycetes</taxon>
        <taxon>Chaetothyriomycetidae</taxon>
        <taxon>Chaetothyriales</taxon>
        <taxon>Trichomeriaceae</taxon>
        <taxon>Lithohypha</taxon>
    </lineage>
</organism>
<keyword evidence="6" id="KW-1185">Reference proteome</keyword>
<dbReference type="PANTHER" id="PTHR23310:SF133">
    <property type="entry name" value="COA BINDING PROTEIN, PUTATIVE (AFU_ORTHOLOGUE AFUA_1G12300)-RELATED"/>
    <property type="match status" value="1"/>
</dbReference>
<keyword evidence="3" id="KW-1133">Transmembrane helix</keyword>
<evidence type="ECO:0000256" key="2">
    <source>
        <dbReference type="SAM" id="MobiDB-lite"/>
    </source>
</evidence>
<dbReference type="EMBL" id="JAVRRG010000141">
    <property type="protein sequence ID" value="KAK5081091.1"/>
    <property type="molecule type" value="Genomic_DNA"/>
</dbReference>
<dbReference type="InterPro" id="IPR000582">
    <property type="entry name" value="Acyl-CoA-binding_protein"/>
</dbReference>
<dbReference type="InterPro" id="IPR035984">
    <property type="entry name" value="Acyl-CoA-binding_sf"/>
</dbReference>
<accession>A0ABR0K0H3</accession>
<dbReference type="InterPro" id="IPR014352">
    <property type="entry name" value="FERM/acyl-CoA-bd_prot_sf"/>
</dbReference>
<evidence type="ECO:0000256" key="3">
    <source>
        <dbReference type="SAM" id="Phobius"/>
    </source>
</evidence>
<dbReference type="SUPFAM" id="SSF47027">
    <property type="entry name" value="Acyl-CoA binding protein"/>
    <property type="match status" value="1"/>
</dbReference>
<name>A0ABR0K0H3_9EURO</name>
<reference evidence="5 6" key="1">
    <citation type="submission" date="2023-08" db="EMBL/GenBank/DDBJ databases">
        <title>Black Yeasts Isolated from many extreme environments.</title>
        <authorList>
            <person name="Coleine C."/>
            <person name="Stajich J.E."/>
            <person name="Selbmann L."/>
        </authorList>
    </citation>
    <scope>NUCLEOTIDE SEQUENCE [LARGE SCALE GENOMIC DNA]</scope>
    <source>
        <strain evidence="5 6">CCFEE 5885</strain>
    </source>
</reference>
<dbReference type="PANTHER" id="PTHR23310">
    <property type="entry name" value="ACYL-COA-BINDING PROTEIN, ACBP"/>
    <property type="match status" value="1"/>
</dbReference>
<proteinExistence type="predicted"/>
<evidence type="ECO:0000256" key="1">
    <source>
        <dbReference type="ARBA" id="ARBA00023121"/>
    </source>
</evidence>
<sequence length="436" mass="48613">MPDEIMNLERYRVFVHALATVRRLPRTGSSRPPPASRLRLYGLYKQSMEGDVLAILPRPTLPITSPDPNNANTNNTVHRYASRDLRTREAQAEIEKWDAWNACAGVGRTEAKRQYISTLIETMKEYASGTAESRELVSELEFVWNQIREQSGSEPDHNSGSSGSGDKESPSKKLEWAGMRLGRTQSAVNSMDFDSKRPSIGSSGGQLGGMGLSQSRQESATQKRLKRTESGLRVLSPVSQGDSASIVEPVDAEEEHRSGDEDGDLDTAPTSPRAQRNQQSTAANVLPPSDRDDPNSSLAAWQRNLDEHLHALKTEIAALREQLSANHLLSSSTYSVGAAYYTMSMRQRIVHRAKLFIRTYTAFFIKQLFVQFGMLALVLVWGRFQGDLRIEAWVKDASIRIKKKLQSVFGGVAFWLIDLLGRDGRLGFLGRVLRIH</sequence>
<dbReference type="PROSITE" id="PS51228">
    <property type="entry name" value="ACB_2"/>
    <property type="match status" value="1"/>
</dbReference>
<dbReference type="Proteomes" id="UP001345013">
    <property type="component" value="Unassembled WGS sequence"/>
</dbReference>
<feature type="domain" description="ACB" evidence="4">
    <location>
        <begin position="10"/>
        <end position="128"/>
    </location>
</feature>
<feature type="compositionally biased region" description="Polar residues" evidence="2">
    <location>
        <begin position="268"/>
        <end position="283"/>
    </location>
</feature>
<protein>
    <recommendedName>
        <fullName evidence="4">ACB domain-containing protein</fullName>
    </recommendedName>
</protein>
<keyword evidence="3" id="KW-0472">Membrane</keyword>
<evidence type="ECO:0000259" key="4">
    <source>
        <dbReference type="PROSITE" id="PS51228"/>
    </source>
</evidence>
<feature type="transmembrane region" description="Helical" evidence="3">
    <location>
        <begin position="363"/>
        <end position="384"/>
    </location>
</feature>
<feature type="region of interest" description="Disordered" evidence="2">
    <location>
        <begin position="150"/>
        <end position="171"/>
    </location>
</feature>
<feature type="region of interest" description="Disordered" evidence="2">
    <location>
        <begin position="187"/>
        <end position="297"/>
    </location>
</feature>
<keyword evidence="3" id="KW-0812">Transmembrane</keyword>
<dbReference type="Pfam" id="PF00887">
    <property type="entry name" value="ACBP"/>
    <property type="match status" value="1"/>
</dbReference>
<keyword evidence="1" id="KW-0446">Lipid-binding</keyword>
<feature type="compositionally biased region" description="Gly residues" evidence="2">
    <location>
        <begin position="202"/>
        <end position="211"/>
    </location>
</feature>
<gene>
    <name evidence="5" type="ORF">LTR24_008307</name>
</gene>
<comment type="caution">
    <text evidence="5">The sequence shown here is derived from an EMBL/GenBank/DDBJ whole genome shotgun (WGS) entry which is preliminary data.</text>
</comment>
<dbReference type="Gene3D" id="1.20.80.10">
    <property type="match status" value="1"/>
</dbReference>
<evidence type="ECO:0000313" key="6">
    <source>
        <dbReference type="Proteomes" id="UP001345013"/>
    </source>
</evidence>
<evidence type="ECO:0000313" key="5">
    <source>
        <dbReference type="EMBL" id="KAK5081091.1"/>
    </source>
</evidence>